<organism evidence="3 4">
    <name type="scientific">Dimargaris verticillata</name>
    <dbReference type="NCBI Taxonomy" id="2761393"/>
    <lineage>
        <taxon>Eukaryota</taxon>
        <taxon>Fungi</taxon>
        <taxon>Fungi incertae sedis</taxon>
        <taxon>Zoopagomycota</taxon>
        <taxon>Kickxellomycotina</taxon>
        <taxon>Dimargaritomycetes</taxon>
        <taxon>Dimargaritales</taxon>
        <taxon>Dimargaritaceae</taxon>
        <taxon>Dimargaris</taxon>
    </lineage>
</organism>
<dbReference type="OrthoDB" id="4234at2759"/>
<dbReference type="AlphaFoldDB" id="A0A9W8B1X9"/>
<dbReference type="Proteomes" id="UP001151582">
    <property type="component" value="Unassembled WGS sequence"/>
</dbReference>
<accession>A0A9W8B1X9</accession>
<evidence type="ECO:0000256" key="1">
    <source>
        <dbReference type="SAM" id="MobiDB-lite"/>
    </source>
</evidence>
<proteinExistence type="predicted"/>
<evidence type="ECO:0000259" key="2">
    <source>
        <dbReference type="Pfam" id="PF07987"/>
    </source>
</evidence>
<feature type="compositionally biased region" description="Low complexity" evidence="1">
    <location>
        <begin position="38"/>
        <end position="55"/>
    </location>
</feature>
<feature type="region of interest" description="Disordered" evidence="1">
    <location>
        <begin position="16"/>
        <end position="68"/>
    </location>
</feature>
<reference evidence="3" key="1">
    <citation type="submission" date="2022-07" db="EMBL/GenBank/DDBJ databases">
        <title>Phylogenomic reconstructions and comparative analyses of Kickxellomycotina fungi.</title>
        <authorList>
            <person name="Reynolds N.K."/>
            <person name="Stajich J.E."/>
            <person name="Barry K."/>
            <person name="Grigoriev I.V."/>
            <person name="Crous P."/>
            <person name="Smith M.E."/>
        </authorList>
    </citation>
    <scope>NUCLEOTIDE SEQUENCE</scope>
    <source>
        <strain evidence="3">RSA 567</strain>
    </source>
</reference>
<dbReference type="InterPro" id="IPR012533">
    <property type="entry name" value="YcnI-copper_dom"/>
</dbReference>
<name>A0A9W8B1X9_9FUNG</name>
<dbReference type="EMBL" id="JANBQB010001286">
    <property type="protein sequence ID" value="KAJ1971675.1"/>
    <property type="molecule type" value="Genomic_DNA"/>
</dbReference>
<dbReference type="InterPro" id="IPR038507">
    <property type="entry name" value="YcnI-like_sf"/>
</dbReference>
<keyword evidence="4" id="KW-1185">Reference proteome</keyword>
<feature type="non-terminal residue" evidence="3">
    <location>
        <position position="1"/>
    </location>
</feature>
<feature type="compositionally biased region" description="Polar residues" evidence="1">
    <location>
        <begin position="19"/>
        <end position="37"/>
    </location>
</feature>
<sequence>IPVGITGVKASFESGWEVETTTRPTSATTVNPGFSNVTAPTSPSSSDAASEASSSGGHVHRRAAPASNTTVDTITWHSGNLPDGQYLDLHFTIKTSTTTGTYYFPVKQVCEEGNIDWVQVPSGDDDGSDFEYPAATLKVATASASSAKANAAGPIAAPLAWAGVLGSAVLVLLSQQV</sequence>
<evidence type="ECO:0000313" key="4">
    <source>
        <dbReference type="Proteomes" id="UP001151582"/>
    </source>
</evidence>
<evidence type="ECO:0000313" key="3">
    <source>
        <dbReference type="EMBL" id="KAJ1971675.1"/>
    </source>
</evidence>
<protein>
    <recommendedName>
        <fullName evidence="2">YncI copper-binding domain-containing protein</fullName>
    </recommendedName>
</protein>
<dbReference type="Pfam" id="PF07987">
    <property type="entry name" value="DUF1775"/>
    <property type="match status" value="1"/>
</dbReference>
<dbReference type="Gene3D" id="2.60.40.2230">
    <property type="entry name" value="Uncharacterised protein YcnI-like PF07987, DUF1775"/>
    <property type="match status" value="1"/>
</dbReference>
<gene>
    <name evidence="3" type="ORF">H4R34_005661</name>
</gene>
<comment type="caution">
    <text evidence="3">The sequence shown here is derived from an EMBL/GenBank/DDBJ whole genome shotgun (WGS) entry which is preliminary data.</text>
</comment>
<feature type="domain" description="YncI copper-binding" evidence="2">
    <location>
        <begin position="68"/>
        <end position="139"/>
    </location>
</feature>